<dbReference type="AlphaFoldDB" id="A0A7Z0VJK8"/>
<dbReference type="GO" id="GO:0043093">
    <property type="term" value="P:FtsZ-dependent cytokinesis"/>
    <property type="evidence" value="ECO:0007669"/>
    <property type="project" value="UniProtKB-UniRule"/>
</dbReference>
<feature type="domain" description="Outer membrane lipoprotein BamD-like" evidence="4">
    <location>
        <begin position="152"/>
        <end position="232"/>
    </location>
</feature>
<dbReference type="Gene3D" id="1.20.5.110">
    <property type="match status" value="1"/>
</dbReference>
<dbReference type="Gene3D" id="1.25.40.10">
    <property type="entry name" value="Tetratricopeptide repeat domain"/>
    <property type="match status" value="1"/>
</dbReference>
<keyword evidence="2" id="KW-0175">Coiled coil</keyword>
<sequence length="279" mass="31201" precursor="true">MRLIIKRVLLCILMGLFSVGPAFAANGAKLTMEQRLQRIERILQNQSLADLVLQVQQLRQEVRQLRGDLEEQKYNMDGMSRRQRDLYVDIDQRLSRIQSGGAMSPTPQSVTTPVTPPSASGAVGQTAAVSPEPPPEAPANAAIGSVTPPDPKKESEAYQAAFNLLKQGRYGESITAFSSFLRDYPGGEYEDNAQYWLAEASYVNRDFDTALGEFTKIMENYPDSPKVPGAMLKIGYIQYEKKNWTGTRNILKQLMDNFPATTESRLAQKRLQRLTKEGH</sequence>
<dbReference type="Pfam" id="PF16331">
    <property type="entry name" value="TolA_bind_tri"/>
    <property type="match status" value="1"/>
</dbReference>
<comment type="similarity">
    <text evidence="2">Belongs to the CpoB family.</text>
</comment>
<reference evidence="6 7" key="1">
    <citation type="submission" date="2016-06" db="EMBL/GenBank/DDBJ databases">
        <title>Genome sequence of endosymbiont of Candidatus Endolucinida thiodiazotropha.</title>
        <authorList>
            <person name="Poehlein A."/>
            <person name="Koenig S."/>
            <person name="Heiden S.E."/>
            <person name="Thuermer A."/>
            <person name="Voget S."/>
            <person name="Daniel R."/>
            <person name="Markert S."/>
            <person name="Gros O."/>
            <person name="Schweder T."/>
        </authorList>
    </citation>
    <scope>NUCLEOTIDE SEQUENCE [LARGE SCALE GENOMIC DNA]</scope>
    <source>
        <strain evidence="6 7">COS</strain>
    </source>
</reference>
<feature type="signal peptide" evidence="2">
    <location>
        <begin position="1"/>
        <end position="24"/>
    </location>
</feature>
<feature type="region of interest" description="Disordered" evidence="3">
    <location>
        <begin position="97"/>
        <end position="154"/>
    </location>
</feature>
<dbReference type="InterPro" id="IPR014162">
    <property type="entry name" value="CpoB_C"/>
</dbReference>
<keyword evidence="7" id="KW-1185">Reference proteome</keyword>
<evidence type="ECO:0000313" key="7">
    <source>
        <dbReference type="Proteomes" id="UP000094769"/>
    </source>
</evidence>
<comment type="function">
    <text evidence="2">Mediates coordination of peptidoglycan synthesis and outer membrane constriction during cell division.</text>
</comment>
<keyword evidence="2" id="KW-0574">Periplasm</keyword>
<dbReference type="InterPro" id="IPR011990">
    <property type="entry name" value="TPR-like_helical_dom_sf"/>
</dbReference>
<feature type="compositionally biased region" description="Low complexity" evidence="3">
    <location>
        <begin position="104"/>
        <end position="120"/>
    </location>
</feature>
<dbReference type="GO" id="GO:0070206">
    <property type="term" value="P:protein trimerization"/>
    <property type="evidence" value="ECO:0007669"/>
    <property type="project" value="InterPro"/>
</dbReference>
<accession>A0A7Z0VJK8</accession>
<proteinExistence type="inferred from homology"/>
<evidence type="ECO:0000256" key="1">
    <source>
        <dbReference type="ARBA" id="ARBA00022729"/>
    </source>
</evidence>
<feature type="chain" id="PRO_5031662854" description="Cell division coordinator CpoB" evidence="2">
    <location>
        <begin position="25"/>
        <end position="279"/>
    </location>
</feature>
<gene>
    <name evidence="2" type="primary">cpoB</name>
    <name evidence="6" type="ORF">CODIS_29550</name>
</gene>
<feature type="coiled-coil region" evidence="2">
    <location>
        <begin position="48"/>
        <end position="75"/>
    </location>
</feature>
<evidence type="ECO:0000256" key="3">
    <source>
        <dbReference type="SAM" id="MobiDB-lite"/>
    </source>
</evidence>
<dbReference type="RefSeq" id="WP_069126500.1">
    <property type="nucleotide sequence ID" value="NZ_MARB01000017.1"/>
</dbReference>
<organism evidence="6 7">
    <name type="scientific">Candidatus Thiodiazotropha endolucinida</name>
    <dbReference type="NCBI Taxonomy" id="1655433"/>
    <lineage>
        <taxon>Bacteria</taxon>
        <taxon>Pseudomonadati</taxon>
        <taxon>Pseudomonadota</taxon>
        <taxon>Gammaproteobacteria</taxon>
        <taxon>Chromatiales</taxon>
        <taxon>Sedimenticolaceae</taxon>
        <taxon>Candidatus Thiodiazotropha</taxon>
    </lineage>
</organism>
<protein>
    <recommendedName>
        <fullName evidence="2">Cell division coordinator CpoB</fullName>
    </recommendedName>
</protein>
<dbReference type="NCBIfam" id="TIGR02795">
    <property type="entry name" value="tol_pal_ybgF"/>
    <property type="match status" value="1"/>
</dbReference>
<feature type="domain" description="YbgF trimerisation" evidence="5">
    <location>
        <begin position="32"/>
        <end position="102"/>
    </location>
</feature>
<keyword evidence="1 2" id="KW-0732">Signal</keyword>
<dbReference type="GO" id="GO:0030288">
    <property type="term" value="C:outer membrane-bounded periplasmic space"/>
    <property type="evidence" value="ECO:0007669"/>
    <property type="project" value="UniProtKB-UniRule"/>
</dbReference>
<keyword evidence="2" id="KW-0132">Cell division</keyword>
<dbReference type="EMBL" id="MARB01000017">
    <property type="protein sequence ID" value="ODJ86812.1"/>
    <property type="molecule type" value="Genomic_DNA"/>
</dbReference>
<dbReference type="SUPFAM" id="SSF48452">
    <property type="entry name" value="TPR-like"/>
    <property type="match status" value="1"/>
</dbReference>
<evidence type="ECO:0000259" key="5">
    <source>
        <dbReference type="Pfam" id="PF16331"/>
    </source>
</evidence>
<evidence type="ECO:0000256" key="2">
    <source>
        <dbReference type="HAMAP-Rule" id="MF_02066"/>
    </source>
</evidence>
<dbReference type="InterPro" id="IPR034706">
    <property type="entry name" value="CpoB"/>
</dbReference>
<dbReference type="Proteomes" id="UP000094769">
    <property type="component" value="Unassembled WGS sequence"/>
</dbReference>
<dbReference type="InterPro" id="IPR032519">
    <property type="entry name" value="YbgF_tri"/>
</dbReference>
<comment type="subcellular location">
    <subcellularLocation>
        <location evidence="2">Periplasm</location>
    </subcellularLocation>
</comment>
<keyword evidence="2" id="KW-0131">Cell cycle</keyword>
<evidence type="ECO:0000313" key="6">
    <source>
        <dbReference type="EMBL" id="ODJ86812.1"/>
    </source>
</evidence>
<dbReference type="OrthoDB" id="9768142at2"/>
<comment type="caution">
    <text evidence="6">The sequence shown here is derived from an EMBL/GenBank/DDBJ whole genome shotgun (WGS) entry which is preliminary data.</text>
</comment>
<dbReference type="InterPro" id="IPR039565">
    <property type="entry name" value="BamD-like"/>
</dbReference>
<name>A0A7Z0VJK8_9GAMM</name>
<dbReference type="Pfam" id="PF13525">
    <property type="entry name" value="YfiO"/>
    <property type="match status" value="1"/>
</dbReference>
<dbReference type="HAMAP" id="MF_02066">
    <property type="entry name" value="CpoB"/>
    <property type="match status" value="1"/>
</dbReference>
<evidence type="ECO:0000259" key="4">
    <source>
        <dbReference type="Pfam" id="PF13525"/>
    </source>
</evidence>